<evidence type="ECO:0000256" key="7">
    <source>
        <dbReference type="ARBA" id="ARBA00022840"/>
    </source>
</evidence>
<dbReference type="PROSITE" id="PS01058">
    <property type="entry name" value="SAICAR_SYNTHETASE_2"/>
    <property type="match status" value="1"/>
</dbReference>
<dbReference type="GO" id="GO:0005524">
    <property type="term" value="F:ATP binding"/>
    <property type="evidence" value="ECO:0007669"/>
    <property type="project" value="UniProtKB-KW"/>
</dbReference>
<reference evidence="10 11" key="1">
    <citation type="submission" date="2014-04" db="EMBL/GenBank/DDBJ databases">
        <authorList>
            <consortium name="DOE Joint Genome Institute"/>
            <person name="Kuo A."/>
            <person name="Kohler A."/>
            <person name="Nagy L.G."/>
            <person name="Floudas D."/>
            <person name="Copeland A."/>
            <person name="Barry K.W."/>
            <person name="Cichocki N."/>
            <person name="Veneault-Fourrey C."/>
            <person name="LaButti K."/>
            <person name="Lindquist E.A."/>
            <person name="Lipzen A."/>
            <person name="Lundell T."/>
            <person name="Morin E."/>
            <person name="Murat C."/>
            <person name="Sun H."/>
            <person name="Tunlid A."/>
            <person name="Henrissat B."/>
            <person name="Grigoriev I.V."/>
            <person name="Hibbett D.S."/>
            <person name="Martin F."/>
            <person name="Nordberg H.P."/>
            <person name="Cantor M.N."/>
            <person name="Hua S.X."/>
        </authorList>
    </citation>
    <scope>NUCLEOTIDE SEQUENCE [LARGE SCALE GENOMIC DNA]</scope>
    <source>
        <strain evidence="10 11">Foug A</strain>
    </source>
</reference>
<keyword evidence="11" id="KW-1185">Reference proteome</keyword>
<dbReference type="STRING" id="1036808.A0A0C3E1Y6"/>
<accession>A0A0C3E1Y6</accession>
<dbReference type="Gene3D" id="3.30.470.20">
    <property type="entry name" value="ATP-grasp fold, B domain"/>
    <property type="match status" value="1"/>
</dbReference>
<dbReference type="SUPFAM" id="SSF56104">
    <property type="entry name" value="SAICAR synthase-like"/>
    <property type="match status" value="1"/>
</dbReference>
<comment type="pathway">
    <text evidence="1">Purine metabolism; IMP biosynthesis via de novo pathway; 5-amino-1-(5-phospho-D-ribosyl)imidazole-4-carboxamide from 5-amino-1-(5-phospho-D-ribosyl)imidazole-4-carboxylate: step 1/2.</text>
</comment>
<keyword evidence="4" id="KW-0436">Ligase</keyword>
<dbReference type="GO" id="GO:0006189">
    <property type="term" value="P:'de novo' IMP biosynthetic process"/>
    <property type="evidence" value="ECO:0007669"/>
    <property type="project" value="UniProtKB-UniPathway"/>
</dbReference>
<dbReference type="UniPathway" id="UPA00074">
    <property type="reaction ID" value="UER00131"/>
</dbReference>
<gene>
    <name evidence="10" type="ORF">SCLCIDRAFT_1147654</name>
</gene>
<keyword evidence="7" id="KW-0067">ATP-binding</keyword>
<dbReference type="NCBIfam" id="NF010568">
    <property type="entry name" value="PRK13961.1"/>
    <property type="match status" value="1"/>
</dbReference>
<evidence type="ECO:0000313" key="10">
    <source>
        <dbReference type="EMBL" id="KIM66805.1"/>
    </source>
</evidence>
<dbReference type="PANTHER" id="PTHR43700">
    <property type="entry name" value="PHOSPHORIBOSYLAMINOIMIDAZOLE-SUCCINOCARBOXAMIDE SYNTHASE"/>
    <property type="match status" value="1"/>
</dbReference>
<protein>
    <recommendedName>
        <fullName evidence="3">Phosphoribosylaminoimidazole-succinocarboxamide synthase</fullName>
        <ecNumber evidence="2">6.3.2.6</ecNumber>
    </recommendedName>
    <alternativeName>
        <fullName evidence="8">SAICAR synthetase</fullName>
    </alternativeName>
</protein>
<dbReference type="InterPro" id="IPR028923">
    <property type="entry name" value="SAICAR_synt/ADE2_N"/>
</dbReference>
<sequence>MTSALLTTYLPNLTWESSGKGIPDKGKILTRISLFWFENLKDIVPSHLVTTDIDQIPKEVRKYRNQLEGHSMLVKRAKVIPLEFIVRGYLAGSAWIEYKEKYTMHGMSFPGRMLESQELPEPLVTPSTKAKAGAHDENISLKTAGDHIGEELYLRVADIALRLYMTAAEYALSCRLILADTKFEFGMIPSTSDPSEEEIILIDEVLTPDSSCYWPLVGYAPGKPQASFDKQFVRDWLVSGGYHKGLEKGPGGNGGEGWDIDPVVIEGTQRRYLDAKKMLKEDQWPVT</sequence>
<evidence type="ECO:0000256" key="8">
    <source>
        <dbReference type="ARBA" id="ARBA00030409"/>
    </source>
</evidence>
<keyword evidence="6" id="KW-0658">Purine biosynthesis</keyword>
<dbReference type="PROSITE" id="PS01057">
    <property type="entry name" value="SAICAR_SYNTHETASE_1"/>
    <property type="match status" value="1"/>
</dbReference>
<evidence type="ECO:0000256" key="5">
    <source>
        <dbReference type="ARBA" id="ARBA00022741"/>
    </source>
</evidence>
<evidence type="ECO:0000256" key="6">
    <source>
        <dbReference type="ARBA" id="ARBA00022755"/>
    </source>
</evidence>
<dbReference type="FunCoup" id="A0A0C3E1Y6">
    <property type="interactions" value="376"/>
</dbReference>
<dbReference type="GO" id="GO:0004639">
    <property type="term" value="F:phosphoribosylaminoimidazolesuccinocarboxamide synthase activity"/>
    <property type="evidence" value="ECO:0007669"/>
    <property type="project" value="UniProtKB-EC"/>
</dbReference>
<dbReference type="Pfam" id="PF01259">
    <property type="entry name" value="SAICAR_synt"/>
    <property type="match status" value="1"/>
</dbReference>
<dbReference type="Proteomes" id="UP000053989">
    <property type="component" value="Unassembled WGS sequence"/>
</dbReference>
<evidence type="ECO:0000259" key="9">
    <source>
        <dbReference type="Pfam" id="PF01259"/>
    </source>
</evidence>
<proteinExistence type="predicted"/>
<evidence type="ECO:0000256" key="3">
    <source>
        <dbReference type="ARBA" id="ARBA00016460"/>
    </source>
</evidence>
<evidence type="ECO:0000313" key="11">
    <source>
        <dbReference type="Proteomes" id="UP000053989"/>
    </source>
</evidence>
<feature type="domain" description="SAICAR synthetase/ADE2 N-terminal" evidence="9">
    <location>
        <begin position="20"/>
        <end position="244"/>
    </location>
</feature>
<name>A0A0C3E1Y6_9AGAM</name>
<reference evidence="11" key="2">
    <citation type="submission" date="2015-01" db="EMBL/GenBank/DDBJ databases">
        <title>Evolutionary Origins and Diversification of the Mycorrhizal Mutualists.</title>
        <authorList>
            <consortium name="DOE Joint Genome Institute"/>
            <consortium name="Mycorrhizal Genomics Consortium"/>
            <person name="Kohler A."/>
            <person name="Kuo A."/>
            <person name="Nagy L.G."/>
            <person name="Floudas D."/>
            <person name="Copeland A."/>
            <person name="Barry K.W."/>
            <person name="Cichocki N."/>
            <person name="Veneault-Fourrey C."/>
            <person name="LaButti K."/>
            <person name="Lindquist E.A."/>
            <person name="Lipzen A."/>
            <person name="Lundell T."/>
            <person name="Morin E."/>
            <person name="Murat C."/>
            <person name="Riley R."/>
            <person name="Ohm R."/>
            <person name="Sun H."/>
            <person name="Tunlid A."/>
            <person name="Henrissat B."/>
            <person name="Grigoriev I.V."/>
            <person name="Hibbett D.S."/>
            <person name="Martin F."/>
        </authorList>
    </citation>
    <scope>NUCLEOTIDE SEQUENCE [LARGE SCALE GENOMIC DNA]</scope>
    <source>
        <strain evidence="11">Foug A</strain>
    </source>
</reference>
<dbReference type="GO" id="GO:0005737">
    <property type="term" value="C:cytoplasm"/>
    <property type="evidence" value="ECO:0007669"/>
    <property type="project" value="TreeGrafter"/>
</dbReference>
<dbReference type="AlphaFoldDB" id="A0A0C3E1Y6"/>
<dbReference type="InterPro" id="IPR018236">
    <property type="entry name" value="SAICAR_synthetase_CS"/>
</dbReference>
<dbReference type="EC" id="6.3.2.6" evidence="2"/>
<dbReference type="CDD" id="cd01414">
    <property type="entry name" value="SAICAR_synt_Sc"/>
    <property type="match status" value="1"/>
</dbReference>
<dbReference type="Gene3D" id="3.30.200.20">
    <property type="entry name" value="Phosphorylase Kinase, domain 1"/>
    <property type="match status" value="1"/>
</dbReference>
<dbReference type="OrthoDB" id="9991235at2759"/>
<evidence type="ECO:0000256" key="1">
    <source>
        <dbReference type="ARBA" id="ARBA00004672"/>
    </source>
</evidence>
<dbReference type="InParanoid" id="A0A0C3E1Y6"/>
<evidence type="ECO:0000256" key="2">
    <source>
        <dbReference type="ARBA" id="ARBA00012217"/>
    </source>
</evidence>
<keyword evidence="5" id="KW-0547">Nucleotide-binding</keyword>
<dbReference type="PANTHER" id="PTHR43700:SF1">
    <property type="entry name" value="PHOSPHORIBOSYLAMINOIMIDAZOLE-SUCCINOCARBOXAMIDE SYNTHASE"/>
    <property type="match status" value="1"/>
</dbReference>
<dbReference type="HOGENOM" id="CLU_045637_0_0_1"/>
<organism evidence="10 11">
    <name type="scientific">Scleroderma citrinum Foug A</name>
    <dbReference type="NCBI Taxonomy" id="1036808"/>
    <lineage>
        <taxon>Eukaryota</taxon>
        <taxon>Fungi</taxon>
        <taxon>Dikarya</taxon>
        <taxon>Basidiomycota</taxon>
        <taxon>Agaricomycotina</taxon>
        <taxon>Agaricomycetes</taxon>
        <taxon>Agaricomycetidae</taxon>
        <taxon>Boletales</taxon>
        <taxon>Sclerodermatineae</taxon>
        <taxon>Sclerodermataceae</taxon>
        <taxon>Scleroderma</taxon>
    </lineage>
</organism>
<evidence type="ECO:0000256" key="4">
    <source>
        <dbReference type="ARBA" id="ARBA00022598"/>
    </source>
</evidence>
<dbReference type="EMBL" id="KN822015">
    <property type="protein sequence ID" value="KIM66805.1"/>
    <property type="molecule type" value="Genomic_DNA"/>
</dbReference>